<feature type="transmembrane region" description="Helical" evidence="1">
    <location>
        <begin position="79"/>
        <end position="101"/>
    </location>
</feature>
<feature type="transmembrane region" description="Helical" evidence="1">
    <location>
        <begin position="27"/>
        <end position="44"/>
    </location>
</feature>
<reference evidence="2 3" key="1">
    <citation type="journal article" date="2016" name="Nat. Commun.">
        <title>Thousands of microbial genomes shed light on interconnected biogeochemical processes in an aquifer system.</title>
        <authorList>
            <person name="Anantharaman K."/>
            <person name="Brown C.T."/>
            <person name="Hug L.A."/>
            <person name="Sharon I."/>
            <person name="Castelle C.J."/>
            <person name="Probst A.J."/>
            <person name="Thomas B.C."/>
            <person name="Singh A."/>
            <person name="Wilkins M.J."/>
            <person name="Karaoz U."/>
            <person name="Brodie E.L."/>
            <person name="Williams K.H."/>
            <person name="Hubbard S.S."/>
            <person name="Banfield J.F."/>
        </authorList>
    </citation>
    <scope>NUCLEOTIDE SEQUENCE [LARGE SCALE GENOMIC DNA]</scope>
</reference>
<name>A0A1F7TZC4_9BACT</name>
<gene>
    <name evidence="2" type="ORF">A3C17_02325</name>
</gene>
<accession>A0A1F7TZC4</accession>
<dbReference type="STRING" id="1802389.A3C17_02325"/>
<keyword evidence="1" id="KW-1133">Transmembrane helix</keyword>
<comment type="caution">
    <text evidence="2">The sequence shown here is derived from an EMBL/GenBank/DDBJ whole genome shotgun (WGS) entry which is preliminary data.</text>
</comment>
<evidence type="ECO:0000256" key="1">
    <source>
        <dbReference type="SAM" id="Phobius"/>
    </source>
</evidence>
<keyword evidence="1" id="KW-0812">Transmembrane</keyword>
<sequence length="174" mass="18115">MPASTNISALVTTVASDFISASPATDIFVLIGAAAAVLLLGFWGRSKLISVTIASYAAIAMLATLPIFDWVFGSLGLPFSVWSVIVTVLALVLILHSMIYFSLGDVLEEDPGFIASSIVLAIAVIGLLFSYSFTVVPADVLTDISPVLAIALTGAIAKLLWFLAPIVVIGATKD</sequence>
<dbReference type="Proteomes" id="UP000177097">
    <property type="component" value="Unassembled WGS sequence"/>
</dbReference>
<protein>
    <submittedName>
        <fullName evidence="2">Uncharacterized protein</fullName>
    </submittedName>
</protein>
<organism evidence="2 3">
    <name type="scientific">Candidatus Uhrbacteria bacterium RIFCSPHIGHO2_02_FULL_53_13</name>
    <dbReference type="NCBI Taxonomy" id="1802389"/>
    <lineage>
        <taxon>Bacteria</taxon>
        <taxon>Candidatus Uhriibacteriota</taxon>
    </lineage>
</organism>
<dbReference type="AlphaFoldDB" id="A0A1F7TZC4"/>
<keyword evidence="1" id="KW-0472">Membrane</keyword>
<feature type="transmembrane region" description="Helical" evidence="1">
    <location>
        <begin position="147"/>
        <end position="171"/>
    </location>
</feature>
<feature type="transmembrane region" description="Helical" evidence="1">
    <location>
        <begin position="113"/>
        <end position="135"/>
    </location>
</feature>
<evidence type="ECO:0000313" key="2">
    <source>
        <dbReference type="EMBL" id="OGL70797.1"/>
    </source>
</evidence>
<feature type="transmembrane region" description="Helical" evidence="1">
    <location>
        <begin position="51"/>
        <end position="73"/>
    </location>
</feature>
<evidence type="ECO:0000313" key="3">
    <source>
        <dbReference type="Proteomes" id="UP000177097"/>
    </source>
</evidence>
<proteinExistence type="predicted"/>
<dbReference type="EMBL" id="MGDX01000024">
    <property type="protein sequence ID" value="OGL70797.1"/>
    <property type="molecule type" value="Genomic_DNA"/>
</dbReference>